<dbReference type="Proteomes" id="UP000095746">
    <property type="component" value="Unassembled WGS sequence"/>
</dbReference>
<organism evidence="4 8">
    <name type="scientific">Flavonifractor plautii</name>
    <name type="common">Fusobacterium plautii</name>
    <dbReference type="NCBI Taxonomy" id="292800"/>
    <lineage>
        <taxon>Bacteria</taxon>
        <taxon>Bacillati</taxon>
        <taxon>Bacillota</taxon>
        <taxon>Clostridia</taxon>
        <taxon>Eubacteriales</taxon>
        <taxon>Oscillospiraceae</taxon>
        <taxon>Flavonifractor</taxon>
    </lineage>
</organism>
<keyword evidence="1" id="KW-0548">Nucleotidyltransferase</keyword>
<dbReference type="AlphaFoldDB" id="A0A174WUX2"/>
<dbReference type="EMBL" id="WKPO01000007">
    <property type="protein sequence ID" value="MSB48450.1"/>
    <property type="molecule type" value="Genomic_DNA"/>
</dbReference>
<keyword evidence="4" id="KW-0418">Kinase</keyword>
<sequence length="118" mass="12857">MILIIGGAGQGKLDYVLQKTGYGPAQVARTPEEARTRPVFAGLEDWPELDEAALLEANPDVILICDEVGCGVVPVEPAQRARREAVGRLCCRLAERAERVERIFCGLPMVLKGEGPWN</sequence>
<keyword evidence="1" id="KW-0808">Transferase</keyword>
<dbReference type="Proteomes" id="UP000429811">
    <property type="component" value="Unassembled WGS sequence"/>
</dbReference>
<dbReference type="SUPFAM" id="SSF52540">
    <property type="entry name" value="P-loop containing nucleoside triphosphate hydrolases"/>
    <property type="match status" value="1"/>
</dbReference>
<protein>
    <submittedName>
        <fullName evidence="1 4">Adenosylcobinamide kinase</fullName>
    </submittedName>
    <submittedName>
        <fullName evidence="2">Bifunctional adenosylcobinamide kinase/adenosylcobinamide-phosphate guanylyltransferase</fullName>
    </submittedName>
</protein>
<reference evidence="1 6" key="1">
    <citation type="submission" date="2015-09" db="EMBL/GenBank/DDBJ databases">
        <authorList>
            <consortium name="Pathogen Informatics"/>
        </authorList>
    </citation>
    <scope>NUCLEOTIDE SEQUENCE [LARGE SCALE GENOMIC DNA]</scope>
    <source>
        <strain evidence="1 6">2789STDY5608854</strain>
    </source>
</reference>
<evidence type="ECO:0000313" key="1">
    <source>
        <dbReference type="EMBL" id="CUQ33555.1"/>
    </source>
</evidence>
<dbReference type="InterPro" id="IPR003203">
    <property type="entry name" value="CobU/CobP"/>
</dbReference>
<dbReference type="Proteomes" id="UP001211006">
    <property type="component" value="Unassembled WGS sequence"/>
</dbReference>
<dbReference type="Proteomes" id="UP001211173">
    <property type="component" value="Unassembled WGS sequence"/>
</dbReference>
<reference evidence="7 8" key="2">
    <citation type="journal article" date="2019" name="Nat. Med.">
        <title>A library of human gut bacterial isolates paired with longitudinal multiomics data enables mechanistic microbiome research.</title>
        <authorList>
            <person name="Poyet M."/>
            <person name="Groussin M."/>
            <person name="Gibbons S.M."/>
            <person name="Avila-Pacheco J."/>
            <person name="Jiang X."/>
            <person name="Kearney S.M."/>
            <person name="Perrotta A.R."/>
            <person name="Berdy B."/>
            <person name="Zhao S."/>
            <person name="Lieberman T.D."/>
            <person name="Swanson P.K."/>
            <person name="Smith M."/>
            <person name="Roesemann S."/>
            <person name="Alexander J.E."/>
            <person name="Rich S.A."/>
            <person name="Livny J."/>
            <person name="Vlamakis H."/>
            <person name="Clish C."/>
            <person name="Bullock K."/>
            <person name="Deik A."/>
            <person name="Scott J."/>
            <person name="Pierce K.A."/>
            <person name="Xavier R.J."/>
            <person name="Alm E.J."/>
        </authorList>
    </citation>
    <scope>NUCLEOTIDE SEQUENCE [LARGE SCALE GENOMIC DNA]</scope>
    <source>
        <strain evidence="4 8">BIOML-A2</strain>
        <strain evidence="5 7">BIOML-A5</strain>
    </source>
</reference>
<dbReference type="GO" id="GO:0009236">
    <property type="term" value="P:cobalamin biosynthetic process"/>
    <property type="evidence" value="ECO:0007669"/>
    <property type="project" value="UniProtKB-UniPathway"/>
</dbReference>
<dbReference type="UniPathway" id="UPA00148">
    <property type="reaction ID" value="UER00236"/>
</dbReference>
<dbReference type="Proteomes" id="UP000434475">
    <property type="component" value="Unassembled WGS sequence"/>
</dbReference>
<evidence type="ECO:0000313" key="2">
    <source>
        <dbReference type="EMBL" id="MDB7907375.1"/>
    </source>
</evidence>
<dbReference type="GO" id="GO:0043752">
    <property type="term" value="F:adenosylcobinamide kinase activity"/>
    <property type="evidence" value="ECO:0007669"/>
    <property type="project" value="InterPro"/>
</dbReference>
<evidence type="ECO:0000313" key="8">
    <source>
        <dbReference type="Proteomes" id="UP000434475"/>
    </source>
</evidence>
<evidence type="ECO:0000313" key="5">
    <source>
        <dbReference type="EMBL" id="MSB48450.1"/>
    </source>
</evidence>
<name>A0A174WUX2_FLAPL</name>
<dbReference type="EMBL" id="WKPR01000006">
    <property type="protein sequence ID" value="MSB19423.1"/>
    <property type="molecule type" value="Genomic_DNA"/>
</dbReference>
<dbReference type="EMBL" id="JAQLWV010000021">
    <property type="protein sequence ID" value="MDB7934178.1"/>
    <property type="molecule type" value="Genomic_DNA"/>
</dbReference>
<dbReference type="RefSeq" id="WP_009260213.1">
    <property type="nucleotide sequence ID" value="NZ_BAABXT010000001.1"/>
</dbReference>
<proteinExistence type="predicted"/>
<evidence type="ECO:0000313" key="6">
    <source>
        <dbReference type="Proteomes" id="UP000095746"/>
    </source>
</evidence>
<evidence type="ECO:0000313" key="7">
    <source>
        <dbReference type="Proteomes" id="UP000429811"/>
    </source>
</evidence>
<dbReference type="InterPro" id="IPR027417">
    <property type="entry name" value="P-loop_NTPase"/>
</dbReference>
<gene>
    <name evidence="1" type="ORF">ERS852411_04261</name>
    <name evidence="5" type="ORF">GKE90_07010</name>
    <name evidence="4" type="ORF">GKE97_07820</name>
    <name evidence="2" type="ORF">PND83_15430</name>
    <name evidence="3" type="ORF">PNE06_13935</name>
</gene>
<dbReference type="EMBL" id="CYZT01000924">
    <property type="protein sequence ID" value="CUQ33555.1"/>
    <property type="molecule type" value="Genomic_DNA"/>
</dbReference>
<evidence type="ECO:0000313" key="3">
    <source>
        <dbReference type="EMBL" id="MDB7934178.1"/>
    </source>
</evidence>
<evidence type="ECO:0000313" key="4">
    <source>
        <dbReference type="EMBL" id="MSB19423.1"/>
    </source>
</evidence>
<dbReference type="Gene3D" id="3.40.50.300">
    <property type="entry name" value="P-loop containing nucleotide triphosphate hydrolases"/>
    <property type="match status" value="1"/>
</dbReference>
<dbReference type="GO" id="GO:0000166">
    <property type="term" value="F:nucleotide binding"/>
    <property type="evidence" value="ECO:0007669"/>
    <property type="project" value="InterPro"/>
</dbReference>
<dbReference type="GO" id="GO:0016779">
    <property type="term" value="F:nucleotidyltransferase activity"/>
    <property type="evidence" value="ECO:0007669"/>
    <property type="project" value="UniProtKB-KW"/>
</dbReference>
<accession>A0A174WUX2</accession>
<reference evidence="2" key="3">
    <citation type="submission" date="2023-01" db="EMBL/GenBank/DDBJ databases">
        <title>Human gut microbiome strain richness.</title>
        <authorList>
            <person name="Chen-Liaw A."/>
        </authorList>
    </citation>
    <scope>NUCLEOTIDE SEQUENCE</scope>
    <source>
        <strain evidence="3">1001287st1_F4_1001285I_161205</strain>
        <strain evidence="2">2225st1_A6_2225SCRN_200828</strain>
    </source>
</reference>
<dbReference type="EMBL" id="JAQLWO010000018">
    <property type="protein sequence ID" value="MDB7907375.1"/>
    <property type="molecule type" value="Genomic_DNA"/>
</dbReference>
<dbReference type="Pfam" id="PF02283">
    <property type="entry name" value="CobU"/>
    <property type="match status" value="1"/>
</dbReference>